<dbReference type="EMBL" id="JAGKQM010000011">
    <property type="protein sequence ID" value="KAH0904182.1"/>
    <property type="molecule type" value="Genomic_DNA"/>
</dbReference>
<accession>A0ABQ8BH68</accession>
<name>A0ABQ8BH68_BRANA</name>
<dbReference type="Pfam" id="PF00646">
    <property type="entry name" value="F-box"/>
    <property type="match status" value="2"/>
</dbReference>
<dbReference type="SMART" id="SM00256">
    <property type="entry name" value="FBOX"/>
    <property type="match status" value="2"/>
</dbReference>
<dbReference type="InterPro" id="IPR036047">
    <property type="entry name" value="F-box-like_dom_sf"/>
</dbReference>
<sequence>MTMISDLPGDLFEDILSRVPAISLKRLRSSCKRWNRLFNNKEFARKHLHKAPKQSFFLTVTKDYYIYLMTINHRGIRSIQSKGELSPIDCEQSCFGTRSLVRPAGGSNHFVQATLMPSDPTKKVDTATVAYKILSYKDDSVHEFAIYEINSNSWRILDVVQDFRLLYIGTYASLKGKTYIDEQLDMLLVSFDYTTERFGRLSLPCNCPLDCFRNAAISVVSEEKLAVLLLRKNTWEKEIWISNKIDGTKEVSWRKFVTVDYPKDDVWISITRFLLNEEKKVALCCETCVSDRFTTMMKKLIYIAGEDHKVKIMASGEVTSGSFWPIVLDFVPSLVQIPASGCNRKNRDLPWDLVEVILGRVPAISLKRLRSSCKRWNRLFNDKEFARKHFHKAPKQWIQQMKGSYPYALGSYQESSYKILSCRDSNVHEFAIYEVNSNSWWWILDVIPDFKLLYTCTYVSLKGKTYWFASDSKDEQLDMFLVSFDYTTERFGRLSLPFNCPSGFPRDATLSVVSEEKLAVLQHNNTWGKEIWVSNEIDGTNEVSWRKVLTVNDPKRDIWFTIARFLLNEEKKVALCCETCIFNFNTTMKKLYVAGEDNIVNLMDYGETSTLGPIILDYVPSLVQISRSVAKGK</sequence>
<dbReference type="SUPFAM" id="SSF81383">
    <property type="entry name" value="F-box domain"/>
    <property type="match status" value="2"/>
</dbReference>
<keyword evidence="3" id="KW-1185">Reference proteome</keyword>
<organism evidence="2 3">
    <name type="scientific">Brassica napus</name>
    <name type="common">Rape</name>
    <dbReference type="NCBI Taxonomy" id="3708"/>
    <lineage>
        <taxon>Eukaryota</taxon>
        <taxon>Viridiplantae</taxon>
        <taxon>Streptophyta</taxon>
        <taxon>Embryophyta</taxon>
        <taxon>Tracheophyta</taxon>
        <taxon>Spermatophyta</taxon>
        <taxon>Magnoliopsida</taxon>
        <taxon>eudicotyledons</taxon>
        <taxon>Gunneridae</taxon>
        <taxon>Pentapetalae</taxon>
        <taxon>rosids</taxon>
        <taxon>malvids</taxon>
        <taxon>Brassicales</taxon>
        <taxon>Brassicaceae</taxon>
        <taxon>Brassiceae</taxon>
        <taxon>Brassica</taxon>
    </lineage>
</organism>
<dbReference type="InterPro" id="IPR017451">
    <property type="entry name" value="F-box-assoc_interact_dom"/>
</dbReference>
<dbReference type="Pfam" id="PF07734">
    <property type="entry name" value="FBA_1"/>
    <property type="match status" value="2"/>
</dbReference>
<dbReference type="InterPro" id="IPR001810">
    <property type="entry name" value="F-box_dom"/>
</dbReference>
<dbReference type="Proteomes" id="UP000824890">
    <property type="component" value="Unassembled WGS sequence"/>
</dbReference>
<comment type="caution">
    <text evidence="2">The sequence shown here is derived from an EMBL/GenBank/DDBJ whole genome shotgun (WGS) entry which is preliminary data.</text>
</comment>
<evidence type="ECO:0000313" key="3">
    <source>
        <dbReference type="Proteomes" id="UP000824890"/>
    </source>
</evidence>
<dbReference type="PANTHER" id="PTHR31672:SF10">
    <property type="entry name" value="F-BOX DOMAIN-CONTAINING PROTEIN"/>
    <property type="match status" value="1"/>
</dbReference>
<dbReference type="InterPro" id="IPR006527">
    <property type="entry name" value="F-box-assoc_dom_typ1"/>
</dbReference>
<dbReference type="SUPFAM" id="SSF50965">
    <property type="entry name" value="Galactose oxidase, central domain"/>
    <property type="match status" value="1"/>
</dbReference>
<dbReference type="PROSITE" id="PS50181">
    <property type="entry name" value="FBOX"/>
    <property type="match status" value="2"/>
</dbReference>
<reference evidence="2 3" key="1">
    <citation type="submission" date="2021-05" db="EMBL/GenBank/DDBJ databases">
        <title>Genome Assembly of Synthetic Allotetraploid Brassica napus Reveals Homoeologous Exchanges between Subgenomes.</title>
        <authorList>
            <person name="Davis J.T."/>
        </authorList>
    </citation>
    <scope>NUCLEOTIDE SEQUENCE [LARGE SCALE GENOMIC DNA]</scope>
    <source>
        <strain evidence="3">cv. Da-Ae</strain>
        <tissue evidence="2">Seedling</tissue>
    </source>
</reference>
<dbReference type="PANTHER" id="PTHR31672">
    <property type="entry name" value="BNACNNG10540D PROTEIN"/>
    <property type="match status" value="1"/>
</dbReference>
<protein>
    <recommendedName>
        <fullName evidence="1">F-box domain-containing protein</fullName>
    </recommendedName>
</protein>
<dbReference type="Gene3D" id="1.20.1280.50">
    <property type="match status" value="2"/>
</dbReference>
<dbReference type="InterPro" id="IPR050796">
    <property type="entry name" value="SCF_F-box_component"/>
</dbReference>
<dbReference type="CDD" id="cd22157">
    <property type="entry name" value="F-box_AtFBW1-like"/>
    <property type="match status" value="2"/>
</dbReference>
<evidence type="ECO:0000259" key="1">
    <source>
        <dbReference type="PROSITE" id="PS50181"/>
    </source>
</evidence>
<feature type="domain" description="F-box" evidence="1">
    <location>
        <begin position="343"/>
        <end position="389"/>
    </location>
</feature>
<dbReference type="InterPro" id="IPR011043">
    <property type="entry name" value="Gal_Oxase/kelch_b-propeller"/>
</dbReference>
<gene>
    <name evidence="2" type="ORF">HID58_043685</name>
</gene>
<dbReference type="NCBIfam" id="TIGR01640">
    <property type="entry name" value="F_box_assoc_1"/>
    <property type="match status" value="2"/>
</dbReference>
<feature type="domain" description="F-box" evidence="1">
    <location>
        <begin position="1"/>
        <end position="47"/>
    </location>
</feature>
<proteinExistence type="predicted"/>
<evidence type="ECO:0000313" key="2">
    <source>
        <dbReference type="EMBL" id="KAH0904182.1"/>
    </source>
</evidence>